<proteinExistence type="predicted"/>
<comment type="caution">
    <text evidence="2">The sequence shown here is derived from an EMBL/GenBank/DDBJ whole genome shotgun (WGS) entry which is preliminary data.</text>
</comment>
<dbReference type="AlphaFoldDB" id="A0AAN8IWR0"/>
<evidence type="ECO:0000313" key="3">
    <source>
        <dbReference type="Proteomes" id="UP001331761"/>
    </source>
</evidence>
<dbReference type="Proteomes" id="UP001331761">
    <property type="component" value="Unassembled WGS sequence"/>
</dbReference>
<evidence type="ECO:0000313" key="2">
    <source>
        <dbReference type="EMBL" id="KAK5986658.1"/>
    </source>
</evidence>
<organism evidence="2 3">
    <name type="scientific">Trichostrongylus colubriformis</name>
    <name type="common">Black scour worm</name>
    <dbReference type="NCBI Taxonomy" id="6319"/>
    <lineage>
        <taxon>Eukaryota</taxon>
        <taxon>Metazoa</taxon>
        <taxon>Ecdysozoa</taxon>
        <taxon>Nematoda</taxon>
        <taxon>Chromadorea</taxon>
        <taxon>Rhabditida</taxon>
        <taxon>Rhabditina</taxon>
        <taxon>Rhabditomorpha</taxon>
        <taxon>Strongyloidea</taxon>
        <taxon>Trichostrongylidae</taxon>
        <taxon>Trichostrongylus</taxon>
    </lineage>
</organism>
<keyword evidence="1" id="KW-0732">Signal</keyword>
<protein>
    <submittedName>
        <fullName evidence="2">Uncharacterized protein</fullName>
    </submittedName>
</protein>
<feature type="chain" id="PRO_5042909719" evidence="1">
    <location>
        <begin position="23"/>
        <end position="55"/>
    </location>
</feature>
<accession>A0AAN8IWR0</accession>
<evidence type="ECO:0000256" key="1">
    <source>
        <dbReference type="SAM" id="SignalP"/>
    </source>
</evidence>
<feature type="signal peptide" evidence="1">
    <location>
        <begin position="1"/>
        <end position="22"/>
    </location>
</feature>
<sequence>MHQLNFDALFSVLLLVKLPVSGVCYPSAVLFVAAHCILNRSSVNRVPSSLIYFVI</sequence>
<name>A0AAN8IWR0_TRICO</name>
<dbReference type="EMBL" id="WIXE01000377">
    <property type="protein sequence ID" value="KAK5986658.1"/>
    <property type="molecule type" value="Genomic_DNA"/>
</dbReference>
<keyword evidence="3" id="KW-1185">Reference proteome</keyword>
<reference evidence="2 3" key="1">
    <citation type="submission" date="2019-10" db="EMBL/GenBank/DDBJ databases">
        <title>Assembly and Annotation for the nematode Trichostrongylus colubriformis.</title>
        <authorList>
            <person name="Martin J."/>
        </authorList>
    </citation>
    <scope>NUCLEOTIDE SEQUENCE [LARGE SCALE GENOMIC DNA]</scope>
    <source>
        <strain evidence="2">G859</strain>
        <tissue evidence="2">Whole worm</tissue>
    </source>
</reference>
<gene>
    <name evidence="2" type="ORF">GCK32_012172</name>
</gene>